<dbReference type="InterPro" id="IPR008929">
    <property type="entry name" value="Chondroitin_lyas"/>
</dbReference>
<evidence type="ECO:0000313" key="5">
    <source>
        <dbReference type="Proteomes" id="UP001247620"/>
    </source>
</evidence>
<keyword evidence="2" id="KW-0456">Lyase</keyword>
<evidence type="ECO:0000256" key="1">
    <source>
        <dbReference type="ARBA" id="ARBA00022729"/>
    </source>
</evidence>
<feature type="domain" description="Alginate lyase" evidence="3">
    <location>
        <begin position="122"/>
        <end position="315"/>
    </location>
</feature>
<dbReference type="PROSITE" id="PS51257">
    <property type="entry name" value="PROKAR_LIPOPROTEIN"/>
    <property type="match status" value="1"/>
</dbReference>
<gene>
    <name evidence="4" type="ORF">J2W55_001233</name>
</gene>
<dbReference type="EMBL" id="JAVDUU010000001">
    <property type="protein sequence ID" value="MDR6941405.1"/>
    <property type="molecule type" value="Genomic_DNA"/>
</dbReference>
<sequence length="424" mass="46141">MKRKSIQIAMCAMVVFCGCSKPISGESPAKPNGDIVAGKNVKTLSLGAVTTIVHPGMLHSAADFARMTAKVNAGAQPWLDGWNKLVANGHSSPNYVPRPVDTIVRGRAASGRGENYILACQDAAAAYQNALRWKIKGDTACGANAVTIMNAWAAKCKFIDGDSNKQLAAGLQGYQWANAAEIMRGYSGWSASGFTAFKNFLLNVYYPVSSDFLIRHNNTCGTHYWLNWDMSNLCTVLAIGILCDDISKVNYAINYYQHSGVGTAYIGRVITATYPNGMDQAQEAGRDQGHATMEVPLYGTFCQMLYNQGQNFFDYNPWRHINPPLLGVSEYIAAYNINTTNIVPYTTYNNCENSNQTVISSGGRGNIRPGWELVYNYYVKVKGKTATYTSQFATKVRPEGGGGDYGGNSGGYDQLGFGTLTFSR</sequence>
<dbReference type="RefSeq" id="WP_310093111.1">
    <property type="nucleotide sequence ID" value="NZ_JAVDUU010000001.1"/>
</dbReference>
<proteinExistence type="predicted"/>
<name>A0ABU1T861_9SPHI</name>
<dbReference type="Gene3D" id="1.50.10.100">
    <property type="entry name" value="Chondroitin AC/alginate lyase"/>
    <property type="match status" value="1"/>
</dbReference>
<reference evidence="4 5" key="1">
    <citation type="submission" date="2023-07" db="EMBL/GenBank/DDBJ databases">
        <title>Sorghum-associated microbial communities from plants grown in Nebraska, USA.</title>
        <authorList>
            <person name="Schachtman D."/>
        </authorList>
    </citation>
    <scope>NUCLEOTIDE SEQUENCE [LARGE SCALE GENOMIC DNA]</scope>
    <source>
        <strain evidence="4 5">3262</strain>
    </source>
</reference>
<keyword evidence="5" id="KW-1185">Reference proteome</keyword>
<accession>A0ABU1T861</accession>
<evidence type="ECO:0000256" key="2">
    <source>
        <dbReference type="ARBA" id="ARBA00023239"/>
    </source>
</evidence>
<evidence type="ECO:0000313" key="4">
    <source>
        <dbReference type="EMBL" id="MDR6941405.1"/>
    </source>
</evidence>
<dbReference type="SUPFAM" id="SSF48230">
    <property type="entry name" value="Chondroitin AC/alginate lyase"/>
    <property type="match status" value="1"/>
</dbReference>
<dbReference type="Proteomes" id="UP001247620">
    <property type="component" value="Unassembled WGS sequence"/>
</dbReference>
<comment type="caution">
    <text evidence="4">The sequence shown here is derived from an EMBL/GenBank/DDBJ whole genome shotgun (WGS) entry which is preliminary data.</text>
</comment>
<organism evidence="4 5">
    <name type="scientific">Mucilaginibacter pocheonensis</name>
    <dbReference type="NCBI Taxonomy" id="398050"/>
    <lineage>
        <taxon>Bacteria</taxon>
        <taxon>Pseudomonadati</taxon>
        <taxon>Bacteroidota</taxon>
        <taxon>Sphingobacteriia</taxon>
        <taxon>Sphingobacteriales</taxon>
        <taxon>Sphingobacteriaceae</taxon>
        <taxon>Mucilaginibacter</taxon>
    </lineage>
</organism>
<dbReference type="InterPro" id="IPR008397">
    <property type="entry name" value="Alginate_lyase_dom"/>
</dbReference>
<dbReference type="Pfam" id="PF05426">
    <property type="entry name" value="Alginate_lyase"/>
    <property type="match status" value="1"/>
</dbReference>
<keyword evidence="1" id="KW-0732">Signal</keyword>
<protein>
    <recommendedName>
        <fullName evidence="3">Alginate lyase domain-containing protein</fullName>
    </recommendedName>
</protein>
<evidence type="ECO:0000259" key="3">
    <source>
        <dbReference type="Pfam" id="PF05426"/>
    </source>
</evidence>